<evidence type="ECO:0000256" key="1">
    <source>
        <dbReference type="ARBA" id="ARBA00008891"/>
    </source>
</evidence>
<reference evidence="5" key="1">
    <citation type="journal article" date="2021" name="PeerJ">
        <title>Extensive microbial diversity within the chicken gut microbiome revealed by metagenomics and culture.</title>
        <authorList>
            <person name="Gilroy R."/>
            <person name="Ravi A."/>
            <person name="Getino M."/>
            <person name="Pursley I."/>
            <person name="Horton D.L."/>
            <person name="Alikhan N.F."/>
            <person name="Baker D."/>
            <person name="Gharbi K."/>
            <person name="Hall N."/>
            <person name="Watson M."/>
            <person name="Adriaenssens E.M."/>
            <person name="Foster-Nyarko E."/>
            <person name="Jarju S."/>
            <person name="Secka A."/>
            <person name="Antonio M."/>
            <person name="Oren A."/>
            <person name="Chaudhuri R.R."/>
            <person name="La Ragione R."/>
            <person name="Hildebrand F."/>
            <person name="Pallen M.J."/>
        </authorList>
    </citation>
    <scope>NUCLEOTIDE SEQUENCE</scope>
    <source>
        <strain evidence="5">CHK180-15479</strain>
    </source>
</reference>
<protein>
    <submittedName>
        <fullName evidence="5">Pectin methylesterase</fullName>
    </submittedName>
</protein>
<evidence type="ECO:0000256" key="3">
    <source>
        <dbReference type="ARBA" id="ARBA00023085"/>
    </source>
</evidence>
<evidence type="ECO:0000259" key="4">
    <source>
        <dbReference type="Pfam" id="PF01095"/>
    </source>
</evidence>
<sequence length="252" mass="28222">MEQYYICEENHVIEGKTFSGGCSARDIFPDGKPCHTFRSYALLAEGKNLTFKNCLFENMSGPGRQAGQAIALYLDGDEIRLVDCVLRGYQDTLFLAPLPEKEREPDGFIGPKQHAPRTRRTMYFKNCLIQGGVDFVFGGATAYFDGCEFKSVEPGFVFAPSTPRDVKTGFVARNCRFTAGEGVPDASCYIGRPWRDYGKVRLENCWLGPHIRPEGWDDWGRPQCHDTVEFVEIGSQGPGACPEMRPSYVRMG</sequence>
<dbReference type="GO" id="GO:0042545">
    <property type="term" value="P:cell wall modification"/>
    <property type="evidence" value="ECO:0007669"/>
    <property type="project" value="InterPro"/>
</dbReference>
<dbReference type="GO" id="GO:0009279">
    <property type="term" value="C:cell outer membrane"/>
    <property type="evidence" value="ECO:0007669"/>
    <property type="project" value="TreeGrafter"/>
</dbReference>
<comment type="similarity">
    <text evidence="1">Belongs to the pectinesterase family.</text>
</comment>
<gene>
    <name evidence="5" type="ORF">H9704_11010</name>
</gene>
<dbReference type="Proteomes" id="UP000823910">
    <property type="component" value="Unassembled WGS sequence"/>
</dbReference>
<feature type="domain" description="Pectinesterase catalytic" evidence="4">
    <location>
        <begin position="34"/>
        <end position="94"/>
    </location>
</feature>
<keyword evidence="2" id="KW-0378">Hydrolase</keyword>
<dbReference type="PANTHER" id="PTHR31321:SF57">
    <property type="entry name" value="PECTINESTERASE 53-RELATED"/>
    <property type="match status" value="1"/>
</dbReference>
<dbReference type="AlphaFoldDB" id="A0A9D2N213"/>
<reference evidence="5" key="2">
    <citation type="submission" date="2021-04" db="EMBL/GenBank/DDBJ databases">
        <authorList>
            <person name="Gilroy R."/>
        </authorList>
    </citation>
    <scope>NUCLEOTIDE SEQUENCE</scope>
    <source>
        <strain evidence="5">CHK180-15479</strain>
    </source>
</reference>
<feature type="domain" description="Pectinesterase catalytic" evidence="4">
    <location>
        <begin position="122"/>
        <end position="245"/>
    </location>
</feature>
<proteinExistence type="inferred from homology"/>
<dbReference type="SUPFAM" id="SSF51126">
    <property type="entry name" value="Pectin lyase-like"/>
    <property type="match status" value="1"/>
</dbReference>
<dbReference type="InterPro" id="IPR011050">
    <property type="entry name" value="Pectin_lyase_fold/virulence"/>
</dbReference>
<dbReference type="PANTHER" id="PTHR31321">
    <property type="entry name" value="ACYL-COA THIOESTER HYDROLASE YBHC-RELATED"/>
    <property type="match status" value="1"/>
</dbReference>
<dbReference type="Gene3D" id="2.160.20.10">
    <property type="entry name" value="Single-stranded right-handed beta-helix, Pectin lyase-like"/>
    <property type="match status" value="1"/>
</dbReference>
<dbReference type="Pfam" id="PF01095">
    <property type="entry name" value="Pectinesterase"/>
    <property type="match status" value="2"/>
</dbReference>
<dbReference type="InterPro" id="IPR012334">
    <property type="entry name" value="Pectin_lyas_fold"/>
</dbReference>
<dbReference type="GO" id="GO:0030599">
    <property type="term" value="F:pectinesterase activity"/>
    <property type="evidence" value="ECO:0007669"/>
    <property type="project" value="InterPro"/>
</dbReference>
<evidence type="ECO:0000313" key="5">
    <source>
        <dbReference type="EMBL" id="HJC06661.1"/>
    </source>
</evidence>
<name>A0A9D2N213_9FIRM</name>
<accession>A0A9D2N213</accession>
<organism evidence="5 6">
    <name type="scientific">Candidatus Enterocloster excrementipullorum</name>
    <dbReference type="NCBI Taxonomy" id="2838559"/>
    <lineage>
        <taxon>Bacteria</taxon>
        <taxon>Bacillati</taxon>
        <taxon>Bacillota</taxon>
        <taxon>Clostridia</taxon>
        <taxon>Lachnospirales</taxon>
        <taxon>Lachnospiraceae</taxon>
        <taxon>Enterocloster</taxon>
    </lineage>
</organism>
<keyword evidence="3" id="KW-0063">Aspartyl esterase</keyword>
<comment type="caution">
    <text evidence="5">The sequence shown here is derived from an EMBL/GenBank/DDBJ whole genome shotgun (WGS) entry which is preliminary data.</text>
</comment>
<dbReference type="InterPro" id="IPR000070">
    <property type="entry name" value="Pectinesterase_cat"/>
</dbReference>
<evidence type="ECO:0000256" key="2">
    <source>
        <dbReference type="ARBA" id="ARBA00022801"/>
    </source>
</evidence>
<dbReference type="EMBL" id="DWWT01000058">
    <property type="protein sequence ID" value="HJC06661.1"/>
    <property type="molecule type" value="Genomic_DNA"/>
</dbReference>
<evidence type="ECO:0000313" key="6">
    <source>
        <dbReference type="Proteomes" id="UP000823910"/>
    </source>
</evidence>